<dbReference type="Pfam" id="PF03928">
    <property type="entry name" value="HbpS-like"/>
    <property type="match status" value="1"/>
</dbReference>
<dbReference type="RefSeq" id="WP_225308327.1">
    <property type="nucleotide sequence ID" value="NZ_CP042906.1"/>
</dbReference>
<dbReference type="EMBL" id="CP042906">
    <property type="protein sequence ID" value="QEX18336.1"/>
    <property type="molecule type" value="Genomic_DNA"/>
</dbReference>
<reference evidence="1 2" key="1">
    <citation type="submission" date="2019-08" db="EMBL/GenBank/DDBJ databases">
        <title>Hyperibacter terrae gen. nov., sp. nov. and Hyperibacter viscosus sp. nov., two new members in the family Rhodospirillaceae isolated from the rhizosphere of Hypericum perforatum.</title>
        <authorList>
            <person name="Noviana Z."/>
        </authorList>
    </citation>
    <scope>NUCLEOTIDE SEQUENCE [LARGE SCALE GENOMIC DNA]</scope>
    <source>
        <strain evidence="1 2">R5913</strain>
    </source>
</reference>
<dbReference type="AlphaFoldDB" id="A0A5J6MU40"/>
<dbReference type="Proteomes" id="UP000326202">
    <property type="component" value="Chromosome"/>
</dbReference>
<evidence type="ECO:0008006" key="3">
    <source>
        <dbReference type="Google" id="ProtNLM"/>
    </source>
</evidence>
<evidence type="ECO:0000313" key="2">
    <source>
        <dbReference type="Proteomes" id="UP000326202"/>
    </source>
</evidence>
<accession>A0A5J6MU40</accession>
<gene>
    <name evidence="1" type="ORF">FRZ44_36410</name>
</gene>
<dbReference type="PANTHER" id="PTHR34309">
    <property type="entry name" value="SLR1406 PROTEIN"/>
    <property type="match status" value="1"/>
</dbReference>
<dbReference type="InterPro" id="IPR052517">
    <property type="entry name" value="GlcG_carb_metab_protein"/>
</dbReference>
<dbReference type="KEGG" id="htq:FRZ44_36410"/>
<dbReference type="PANTHER" id="PTHR34309:SF1">
    <property type="entry name" value="PROTEIN GLCG"/>
    <property type="match status" value="1"/>
</dbReference>
<dbReference type="InterPro" id="IPR005624">
    <property type="entry name" value="PduO/GlcC-like"/>
</dbReference>
<organism evidence="1 2">
    <name type="scientific">Hypericibacter terrae</name>
    <dbReference type="NCBI Taxonomy" id="2602015"/>
    <lineage>
        <taxon>Bacteria</taxon>
        <taxon>Pseudomonadati</taxon>
        <taxon>Pseudomonadota</taxon>
        <taxon>Alphaproteobacteria</taxon>
        <taxon>Rhodospirillales</taxon>
        <taxon>Dongiaceae</taxon>
        <taxon>Hypericibacter</taxon>
    </lineage>
</organism>
<name>A0A5J6MU40_9PROT</name>
<dbReference type="InterPro" id="IPR038084">
    <property type="entry name" value="PduO/GlcC-like_sf"/>
</dbReference>
<protein>
    <recommendedName>
        <fullName evidence="3">Heme-binding protein</fullName>
    </recommendedName>
</protein>
<proteinExistence type="predicted"/>
<dbReference type="SUPFAM" id="SSF143744">
    <property type="entry name" value="GlcG-like"/>
    <property type="match status" value="1"/>
</dbReference>
<keyword evidence="2" id="KW-1185">Reference proteome</keyword>
<sequence length="146" mass="15102">MTTPGMKGTVAMTLPARKKLSLEAARRIASAAEAEALRQEFTMCIAVVDDGGHLLCFARMDDTQLGSIEVAIAKARSALMFRRPTKALEDRLTGGWMPTLGLAGVVPIEGGVPLIVEEEIIGAIGVSGGTAQQDGQIAAAGLAVLA</sequence>
<evidence type="ECO:0000313" key="1">
    <source>
        <dbReference type="EMBL" id="QEX18336.1"/>
    </source>
</evidence>
<dbReference type="Gene3D" id="3.30.450.150">
    <property type="entry name" value="Haem-degrading domain"/>
    <property type="match status" value="1"/>
</dbReference>